<name>A0A7W9AGZ7_9SPHN</name>
<comment type="caution">
    <text evidence="10">The sequence shown here is derived from an EMBL/GenBank/DDBJ whole genome shotgun (WGS) entry which is preliminary data.</text>
</comment>
<evidence type="ECO:0000256" key="2">
    <source>
        <dbReference type="ARBA" id="ARBA00001946"/>
    </source>
</evidence>
<proteinExistence type="predicted"/>
<evidence type="ECO:0000256" key="5">
    <source>
        <dbReference type="ARBA" id="ARBA00022679"/>
    </source>
</evidence>
<dbReference type="PANTHER" id="PTHR20941">
    <property type="entry name" value="FOLATE SYNTHESIS PROTEINS"/>
    <property type="match status" value="1"/>
</dbReference>
<dbReference type="EMBL" id="JACIJC010000002">
    <property type="protein sequence ID" value="MBB5685284.1"/>
    <property type="molecule type" value="Genomic_DNA"/>
</dbReference>
<evidence type="ECO:0000256" key="1">
    <source>
        <dbReference type="ARBA" id="ARBA00000012"/>
    </source>
</evidence>
<dbReference type="GO" id="GO:0004156">
    <property type="term" value="F:dihydropteroate synthase activity"/>
    <property type="evidence" value="ECO:0007669"/>
    <property type="project" value="UniProtKB-EC"/>
</dbReference>
<dbReference type="NCBIfam" id="TIGR01496">
    <property type="entry name" value="DHPS"/>
    <property type="match status" value="1"/>
</dbReference>
<keyword evidence="11" id="KW-1185">Reference proteome</keyword>
<keyword evidence="8" id="KW-0289">Folate biosynthesis</keyword>
<organism evidence="10 11">
    <name type="scientific">Sphingobium boeckii</name>
    <dbReference type="NCBI Taxonomy" id="1082345"/>
    <lineage>
        <taxon>Bacteria</taxon>
        <taxon>Pseudomonadati</taxon>
        <taxon>Pseudomonadota</taxon>
        <taxon>Alphaproteobacteria</taxon>
        <taxon>Sphingomonadales</taxon>
        <taxon>Sphingomonadaceae</taxon>
        <taxon>Sphingobium</taxon>
    </lineage>
</organism>
<evidence type="ECO:0000259" key="9">
    <source>
        <dbReference type="PROSITE" id="PS50972"/>
    </source>
</evidence>
<dbReference type="GO" id="GO:0046872">
    <property type="term" value="F:metal ion binding"/>
    <property type="evidence" value="ECO:0007669"/>
    <property type="project" value="UniProtKB-KW"/>
</dbReference>
<dbReference type="AlphaFoldDB" id="A0A7W9AGZ7"/>
<reference evidence="10 11" key="1">
    <citation type="submission" date="2020-08" db="EMBL/GenBank/DDBJ databases">
        <title>Genomic Encyclopedia of Type Strains, Phase IV (KMG-IV): sequencing the most valuable type-strain genomes for metagenomic binning, comparative biology and taxonomic classification.</title>
        <authorList>
            <person name="Goeker M."/>
        </authorList>
    </citation>
    <scope>NUCLEOTIDE SEQUENCE [LARGE SCALE GENOMIC DNA]</scope>
    <source>
        <strain evidence="10 11">DSM 25079</strain>
    </source>
</reference>
<dbReference type="SUPFAM" id="SSF51717">
    <property type="entry name" value="Dihydropteroate synthetase-like"/>
    <property type="match status" value="1"/>
</dbReference>
<feature type="domain" description="Pterin-binding" evidence="9">
    <location>
        <begin position="104"/>
        <end position="358"/>
    </location>
</feature>
<evidence type="ECO:0000256" key="8">
    <source>
        <dbReference type="ARBA" id="ARBA00022909"/>
    </source>
</evidence>
<dbReference type="InterPro" id="IPR011005">
    <property type="entry name" value="Dihydropteroate_synth-like_sf"/>
</dbReference>
<evidence type="ECO:0000313" key="11">
    <source>
        <dbReference type="Proteomes" id="UP000549617"/>
    </source>
</evidence>
<keyword evidence="7" id="KW-0460">Magnesium</keyword>
<sequence length="387" mass="41052">MTIAIPPSAKIHLRPVQFVDSPVDLDGQVARLGGGMVWFGAYEIIASEKGKRVARHMVPIERLDDALAGVSDEHRMAVKALRGRIESARTPLKLGERVLRFEQPQIMGILNVTPDSFSDGGGHQDDPQSAADAGFAMTAAGAALIDVGGESTRPGAETVWERDEIARVVPVIEKLAATGAAISIDTRKAEVMQAALAAGAHLVNDVGALLWDDRALDVVVNAGCPVVLMHSPDPKSGPHGEPGYADPLIEVFDWLEARIDAVVAAGVPRDKIIADPGIGFGKGIQHNLHLLNGLSIFQGLGCPILLGASRKRLIGALSNEVTADKRLGGSIALACRGADQGVQMLRVHDVRETAQAVHVWRGLRDAALMPVACTKTPFVPSEVEGRW</sequence>
<dbReference type="Gene3D" id="3.20.20.20">
    <property type="entry name" value="Dihydropteroate synthase-like"/>
    <property type="match status" value="1"/>
</dbReference>
<dbReference type="GO" id="GO:0046654">
    <property type="term" value="P:tetrahydrofolate biosynthetic process"/>
    <property type="evidence" value="ECO:0007669"/>
    <property type="project" value="TreeGrafter"/>
</dbReference>
<dbReference type="PANTHER" id="PTHR20941:SF1">
    <property type="entry name" value="FOLIC ACID SYNTHESIS PROTEIN FOL1"/>
    <property type="match status" value="1"/>
</dbReference>
<comment type="catalytic activity">
    <reaction evidence="1">
        <text>(7,8-dihydropterin-6-yl)methyl diphosphate + 4-aminobenzoate = 7,8-dihydropteroate + diphosphate</text>
        <dbReference type="Rhea" id="RHEA:19949"/>
        <dbReference type="ChEBI" id="CHEBI:17836"/>
        <dbReference type="ChEBI" id="CHEBI:17839"/>
        <dbReference type="ChEBI" id="CHEBI:33019"/>
        <dbReference type="ChEBI" id="CHEBI:72950"/>
        <dbReference type="EC" id="2.5.1.15"/>
    </reaction>
</comment>
<dbReference type="RefSeq" id="WP_184016503.1">
    <property type="nucleotide sequence ID" value="NZ_JACIJC010000002.1"/>
</dbReference>
<comment type="pathway">
    <text evidence="3">Cofactor biosynthesis; tetrahydrofolate biosynthesis; 7,8-dihydrofolate from 2-amino-4-hydroxy-6-hydroxymethyl-7,8-dihydropteridine diphosphate and 4-aminobenzoate: step 1/2.</text>
</comment>
<dbReference type="GO" id="GO:0005829">
    <property type="term" value="C:cytosol"/>
    <property type="evidence" value="ECO:0007669"/>
    <property type="project" value="TreeGrafter"/>
</dbReference>
<evidence type="ECO:0000256" key="4">
    <source>
        <dbReference type="ARBA" id="ARBA00012458"/>
    </source>
</evidence>
<comment type="cofactor">
    <cofactor evidence="2">
        <name>Mg(2+)</name>
        <dbReference type="ChEBI" id="CHEBI:18420"/>
    </cofactor>
</comment>
<dbReference type="CDD" id="cd00739">
    <property type="entry name" value="DHPS"/>
    <property type="match status" value="1"/>
</dbReference>
<keyword evidence="5 10" id="KW-0808">Transferase</keyword>
<evidence type="ECO:0000256" key="6">
    <source>
        <dbReference type="ARBA" id="ARBA00022723"/>
    </source>
</evidence>
<evidence type="ECO:0000256" key="3">
    <source>
        <dbReference type="ARBA" id="ARBA00004763"/>
    </source>
</evidence>
<accession>A0A7W9AGZ7</accession>
<dbReference type="InterPro" id="IPR045031">
    <property type="entry name" value="DHP_synth-like"/>
</dbReference>
<evidence type="ECO:0000256" key="7">
    <source>
        <dbReference type="ARBA" id="ARBA00022842"/>
    </source>
</evidence>
<dbReference type="PROSITE" id="PS50972">
    <property type="entry name" value="PTERIN_BINDING"/>
    <property type="match status" value="1"/>
</dbReference>
<protein>
    <recommendedName>
        <fullName evidence="4">dihydropteroate synthase</fullName>
        <ecNumber evidence="4">2.5.1.15</ecNumber>
    </recommendedName>
</protein>
<dbReference type="PROSITE" id="PS00793">
    <property type="entry name" value="DHPS_2"/>
    <property type="match status" value="1"/>
</dbReference>
<dbReference type="PROSITE" id="PS00792">
    <property type="entry name" value="DHPS_1"/>
    <property type="match status" value="1"/>
</dbReference>
<keyword evidence="6" id="KW-0479">Metal-binding</keyword>
<dbReference type="EC" id="2.5.1.15" evidence="4"/>
<gene>
    <name evidence="10" type="ORF">FHS49_001292</name>
</gene>
<dbReference type="Pfam" id="PF00809">
    <property type="entry name" value="Pterin_bind"/>
    <property type="match status" value="1"/>
</dbReference>
<dbReference type="InterPro" id="IPR006390">
    <property type="entry name" value="DHP_synth_dom"/>
</dbReference>
<evidence type="ECO:0000313" key="10">
    <source>
        <dbReference type="EMBL" id="MBB5685284.1"/>
    </source>
</evidence>
<dbReference type="InterPro" id="IPR000489">
    <property type="entry name" value="Pterin-binding_dom"/>
</dbReference>
<dbReference type="GO" id="GO:0046656">
    <property type="term" value="P:folic acid biosynthetic process"/>
    <property type="evidence" value="ECO:0007669"/>
    <property type="project" value="UniProtKB-KW"/>
</dbReference>
<dbReference type="Proteomes" id="UP000549617">
    <property type="component" value="Unassembled WGS sequence"/>
</dbReference>